<dbReference type="PROSITE" id="PS00022">
    <property type="entry name" value="EGF_1"/>
    <property type="match status" value="16"/>
</dbReference>
<dbReference type="SMART" id="SM00181">
    <property type="entry name" value="EGF"/>
    <property type="match status" value="24"/>
</dbReference>
<feature type="disulfide bond" evidence="30">
    <location>
        <begin position="839"/>
        <end position="848"/>
    </location>
</feature>
<dbReference type="GO" id="GO:0003008">
    <property type="term" value="P:system process"/>
    <property type="evidence" value="ECO:0007669"/>
    <property type="project" value="UniProtKB-ARBA"/>
</dbReference>
<feature type="domain" description="EGF-like" evidence="33">
    <location>
        <begin position="686"/>
        <end position="725"/>
    </location>
</feature>
<dbReference type="FunFam" id="2.10.25.10:FF:000004">
    <property type="entry name" value="Neurogenic locus notch 1"/>
    <property type="match status" value="1"/>
</dbReference>
<feature type="disulfide bond" evidence="30">
    <location>
        <begin position="25"/>
        <end position="42"/>
    </location>
</feature>
<accession>A0A8D0EW50</accession>
<feature type="domain" description="EGF-like" evidence="33">
    <location>
        <begin position="727"/>
        <end position="763"/>
    </location>
</feature>
<feature type="domain" description="LNR" evidence="34">
    <location>
        <begin position="1149"/>
        <end position="1190"/>
    </location>
</feature>
<feature type="domain" description="EGF-like" evidence="33">
    <location>
        <begin position="277"/>
        <end position="315"/>
    </location>
</feature>
<dbReference type="CDD" id="cd00054">
    <property type="entry name" value="EGF_CA"/>
    <property type="match status" value="18"/>
</dbReference>
<feature type="disulfide bond" evidence="30">
    <location>
        <begin position="971"/>
        <end position="980"/>
    </location>
</feature>
<feature type="domain" description="EGF-like" evidence="33">
    <location>
        <begin position="200"/>
        <end position="237"/>
    </location>
</feature>
<feature type="domain" description="EGF-like" evidence="33">
    <location>
        <begin position="574"/>
        <end position="609"/>
    </location>
</feature>
<feature type="domain" description="EGF-like" evidence="33">
    <location>
        <begin position="436"/>
        <end position="472"/>
    </location>
</feature>
<feature type="compositionally biased region" description="Polar residues" evidence="31">
    <location>
        <begin position="2054"/>
        <end position="2063"/>
    </location>
</feature>
<dbReference type="Pfam" id="PF00066">
    <property type="entry name" value="Notch"/>
    <property type="match status" value="3"/>
</dbReference>
<dbReference type="Ensembl" id="ENSSOCT00000005668.1">
    <property type="protein sequence ID" value="ENSSOCP00000005511.1"/>
    <property type="gene ID" value="ENSSOCG00000003214.1"/>
</dbReference>
<dbReference type="SMART" id="SM00248">
    <property type="entry name" value="ANK"/>
    <property type="match status" value="6"/>
</dbReference>
<feature type="repeat" description="ANK" evidence="29">
    <location>
        <begin position="1602"/>
        <end position="1634"/>
    </location>
</feature>
<evidence type="ECO:0000256" key="28">
    <source>
        <dbReference type="PIRSR" id="PIRSR002279-2"/>
    </source>
</evidence>
<dbReference type="FunFam" id="2.10.25.10:FF:000122">
    <property type="entry name" value="Protein crumbs homolog 2"/>
    <property type="match status" value="1"/>
</dbReference>
<keyword evidence="9" id="KW-0597">Phosphoprotein</keyword>
<dbReference type="PROSITE" id="PS50088">
    <property type="entry name" value="ANK_REPEAT"/>
    <property type="match status" value="4"/>
</dbReference>
<dbReference type="InterPro" id="IPR049883">
    <property type="entry name" value="NOTCH1_EGF-like"/>
</dbReference>
<feature type="domain" description="LNR" evidence="34">
    <location>
        <begin position="1058"/>
        <end position="1111"/>
    </location>
</feature>
<feature type="domain" description="EGF-like" evidence="33">
    <location>
        <begin position="239"/>
        <end position="275"/>
    </location>
</feature>
<dbReference type="PRINTS" id="PR01985">
    <property type="entry name" value="NOTCH2"/>
</dbReference>
<dbReference type="Gene3D" id="2.10.25.10">
    <property type="entry name" value="Laminin"/>
    <property type="match status" value="22"/>
</dbReference>
<dbReference type="GO" id="GO:0038023">
    <property type="term" value="F:signaling receptor activity"/>
    <property type="evidence" value="ECO:0007669"/>
    <property type="project" value="InterPro"/>
</dbReference>
<dbReference type="FunFam" id="2.10.25.10:FF:000151">
    <property type="entry name" value="FAT atypical cadherin 4"/>
    <property type="match status" value="1"/>
</dbReference>
<dbReference type="GO" id="GO:0045944">
    <property type="term" value="P:positive regulation of transcription by RNA polymerase II"/>
    <property type="evidence" value="ECO:0007669"/>
    <property type="project" value="UniProtKB-ARBA"/>
</dbReference>
<feature type="domain" description="EGF-like" evidence="33">
    <location>
        <begin position="904"/>
        <end position="940"/>
    </location>
</feature>
<keyword evidence="22" id="KW-0804">Transcription</keyword>
<feature type="disulfide bond" evidence="30">
    <location>
        <begin position="1010"/>
        <end position="1019"/>
    </location>
</feature>
<feature type="binding site" evidence="27">
    <location>
        <position position="398"/>
    </location>
    <ligand>
        <name>Ca(2+)</name>
        <dbReference type="ChEBI" id="CHEBI:29108"/>
        <label>2</label>
    </ligand>
</feature>
<keyword evidence="10 32" id="KW-0812">Transmembrane</keyword>
<dbReference type="FunFam" id="3.30.300.320:FF:000001">
    <property type="entry name" value="Neurogenic locus notch 1"/>
    <property type="match status" value="1"/>
</dbReference>
<keyword evidence="14" id="KW-0832">Ubl conjugation</keyword>
<dbReference type="InterPro" id="IPR000800">
    <property type="entry name" value="Notch_dom"/>
</dbReference>
<dbReference type="InterPro" id="IPR051355">
    <property type="entry name" value="Notch/Slit_guidance"/>
</dbReference>
<dbReference type="Proteomes" id="UP000694551">
    <property type="component" value="Unplaced"/>
</dbReference>
<dbReference type="FunFam" id="2.10.25.10:FF:000157">
    <property type="entry name" value="Neurogenic locus notch protein 1"/>
    <property type="match status" value="1"/>
</dbReference>
<evidence type="ECO:0000256" key="8">
    <source>
        <dbReference type="ARBA" id="ARBA00022536"/>
    </source>
</evidence>
<dbReference type="GO" id="GO:0009986">
    <property type="term" value="C:cell surface"/>
    <property type="evidence" value="ECO:0007669"/>
    <property type="project" value="TreeGrafter"/>
</dbReference>
<feature type="binding site" evidence="27">
    <location>
        <position position="454"/>
    </location>
    <ligand>
        <name>Ca(2+)</name>
        <dbReference type="ChEBI" id="CHEBI:29108"/>
        <label>3</label>
    </ligand>
</feature>
<dbReference type="Pfam" id="PF07684">
    <property type="entry name" value="NODP"/>
    <property type="match status" value="1"/>
</dbReference>
<feature type="disulfide bond" evidence="30">
    <location>
        <begin position="930"/>
        <end position="939"/>
    </location>
</feature>
<dbReference type="InterPro" id="IPR002110">
    <property type="entry name" value="Ankyrin_rpt"/>
</dbReference>
<comment type="caution">
    <text evidence="30">Lacks conserved residue(s) required for the propagation of feature annotation.</text>
</comment>
<evidence type="ECO:0000256" key="24">
    <source>
        <dbReference type="ARBA" id="ARBA00023180"/>
    </source>
</evidence>
<dbReference type="GO" id="GO:0007411">
    <property type="term" value="P:axon guidance"/>
    <property type="evidence" value="ECO:0007669"/>
    <property type="project" value="TreeGrafter"/>
</dbReference>
<reference evidence="35" key="1">
    <citation type="submission" date="2025-08" db="UniProtKB">
        <authorList>
            <consortium name="Ensembl"/>
        </authorList>
    </citation>
    <scope>IDENTIFICATION</scope>
</reference>
<feature type="domain" description="EGF-like" evidence="33">
    <location>
        <begin position="984"/>
        <end position="1020"/>
    </location>
</feature>
<dbReference type="SUPFAM" id="SSF57184">
    <property type="entry name" value="Growth factor receptor domain"/>
    <property type="match status" value="2"/>
</dbReference>
<feature type="disulfide bond" evidence="30">
    <location>
        <begin position="658"/>
        <end position="675"/>
    </location>
</feature>
<feature type="transmembrane region" description="Helical" evidence="32">
    <location>
        <begin position="1325"/>
        <end position="1347"/>
    </location>
</feature>
<evidence type="ECO:0000259" key="33">
    <source>
        <dbReference type="PROSITE" id="PS50026"/>
    </source>
</evidence>
<keyword evidence="27" id="KW-0106">Calcium</keyword>
<dbReference type="PRINTS" id="PR01452">
    <property type="entry name" value="LNOTCHREPEAT"/>
</dbReference>
<sequence>MANCKIFGGCGASFLYRNPCESNTCKNGGTCETTSLIGKATCKCAPGFTGEDCQYSESHLCYVSQPCLNGGTCHPHSQETYECVCPPGYTGGVLCLYLQTPSFVNYFILELLCLDSTGKDCQWIDACTSQPCANGSTCTVSGNKFSCICLSGYTGQKCEIDVNECATPGLCHHGGTCVNLPGSYRCQCKPGYTGHRCESIYVPCSPSPCMNGGTCHQTSDFSTAFLLCPGFEGTVCGHNVDDCPNHNCQNGGICVDGVNTYNCRCPPQWTGQFCTEDVDECQLQPNACQNGGTCTNHNGGYACVCVNGWSGDDCSKNIDDCFTASCANGSTCIDRVASFSCICPEGKAGLLCHLDDACVSNPCQKGALCDTNPVNGHYICSFHCECLKGYTGPRCEMDINECHSNPCQNDATCLDKIGGFTCLCMPGEGSVHCEEDIDECLSNPCVNNGECLDKVNRFLCVCPPGKYLFLEIFPINYFKLLLDFHLFFCLSGFSGAVCQIDIDDCSSTPCLNGAKCIDHPNGYECQCATGYSGRVLFSRAGKWAQVEMPLCFNFLFTPVHHLSLGFTGLLCEENINNCDPDPCHHGECQDGIDSYKCVCDPGWIGDYCSTEENECKSNPCQNGGTCEDLLNGYRCTCRKGFKGENSKRMVAPCSPDPCENSGICQESPDSEGYTCQCAPGWEGNVDGEHTVLSTLNPCQNGASCVDGINSFSCICLPGFHGDKCQTDTNECLSEPCRNGGTCVDGINSFTCQCPVGFTGPFCLTEINECDSHPCLNKGTCVQNGAQTRCVCPSGWTGAYCDVPNVSCQVAASQRGVTVDQLCQHSGHCLNVGNTHHCQCQVGYTGSYCEVQLDECDSSPCQNGATCRDHLGGYQCEVMHGEDYSRLLLYWQCVPGYQGVNCEYEVDECQFQPCQNGGTCIDLVNHFKCSCPPGTRGRHCESVIDVCPRKPCQNGGTCAVASNMPDGFICQCPPGYSGAKCEFSSHSTCGQVKCKKGEQCIQTSSGPRCYCPKLSVGEECQTNTGCASAPCQNGGSCHPHSQPPYYYCQCPVHTQGSQCEQPVTFSPEPRGCLDSQCAEKARDGYCDEDCNTHACQWDGGDCSLRMEDPWANCSSSLRCWMLFNGQCDEFCNTPECLFDNFECQQNSKTCKYDKYCADHYADGRCDQGCNSEECGWDGLDCAGDKAEKLAEGTLIIVVLMPPDELLGDVRSFLRTLGTLLHTNLRIKLDSQGNPMVFPYYGEKSAARSRALAKVSVADFCALLLCLCSTRVFLEIDNRQCAEDSEQCFQNTEAAAALLAAQAIKGMLPYPFVSVQSEPLLPPKTQLLYLLAVAALIILLILLLGVMMAKRKRKHGSLWLPEGFILRRDPSNHKRREPVGEDAVGLNILKQLLISCAQAEDQALLPEGDEQIDQRQWTQQHLEAADVCGSTSLALTPPQADQEVDVLDVNVRGPDGCTPLMLASLRVGSSDISEDDEDAEDSPANIISDLIYQGANLQAQTDRTGEMALHLAARYSRADAAKRLLDAGADANARDNMGRTPLHAAVAADAQGVFQILIRNRVTDLDARMNDGTTPLILAARLAVEGMVAELINCQADVNAVDDHGKSALHWAAAVNNVEATLVLLKNGANRDMQDNKEETPLFLAAREGSFEAAKILLDHFANRDITDHMDRLPRDVAQDRMHHDIVQLLNEYNVAHSPAGHPGAMLNSALSPVICGPNRSFLNLKHASLSKKSRKPNAKGIMPTNLTKDAKRRRKKSLSESKGQFSESSVTLSPVDSLESPHAFASEPTSSPVMPSPGVLHSSPSSLLTAPAVQAAHTMSFSNLHEMQPLGRGSSTVLPSVSQLLSQHRTTPPNSGLGRLRPANVSTEWMNRMEVNESQYNEMFGMVPQVMHSHPSVSQQSGLVQADAKHMGVSRESLPPIMTFQLVPKGGINQQALPQQTQSNCAQNMAGPLSSMYQIPDIAQLPSASFSMAAIPQQDGQVAQTVLPAYHQFQSSMGKYPTPPSQHSCYSSATERTPSHNRHLQGEHPYLTPSPESPDQWSSSSPHSASDWSDVATSPSNNQRGPAAAHMTEQQRNNMQVYA</sequence>
<evidence type="ECO:0000256" key="16">
    <source>
        <dbReference type="ARBA" id="ARBA00022989"/>
    </source>
</evidence>
<feature type="disulfide bond" evidence="30">
    <location>
        <begin position="791"/>
        <end position="800"/>
    </location>
</feature>
<dbReference type="FunFam" id="2.10.25.10:FF:000309">
    <property type="entry name" value="Uncharacterized protein, isoform A"/>
    <property type="match status" value="1"/>
</dbReference>
<evidence type="ECO:0000256" key="19">
    <source>
        <dbReference type="ARBA" id="ARBA00023136"/>
    </source>
</evidence>
<comment type="subcellular location">
    <subcellularLocation>
        <location evidence="2">Cell membrane</location>
        <topology evidence="2">Single-pass type I membrane protein</topology>
    </subcellularLocation>
    <subcellularLocation>
        <location evidence="3">Cytoplasm</location>
    </subcellularLocation>
    <subcellularLocation>
        <location evidence="1">Nucleus</location>
    </subcellularLocation>
</comment>
<name>A0A8D0EW50_STROC</name>
<evidence type="ECO:0000256" key="31">
    <source>
        <dbReference type="SAM" id="MobiDB-lite"/>
    </source>
</evidence>
<dbReference type="SMART" id="SM01334">
    <property type="entry name" value="DUF3454"/>
    <property type="match status" value="1"/>
</dbReference>
<dbReference type="PROSITE" id="PS50297">
    <property type="entry name" value="ANK_REP_REGION"/>
    <property type="match status" value="3"/>
</dbReference>
<evidence type="ECO:0000256" key="7">
    <source>
        <dbReference type="ARBA" id="ARBA00022490"/>
    </source>
</evidence>
<dbReference type="PANTHER" id="PTHR45836">
    <property type="entry name" value="SLIT HOMOLOG"/>
    <property type="match status" value="1"/>
</dbReference>
<feature type="disulfide bond" evidence="30">
    <location>
        <begin position="149"/>
        <end position="158"/>
    </location>
</feature>
<evidence type="ECO:0000313" key="35">
    <source>
        <dbReference type="Ensembl" id="ENSSOCP00000005511.1"/>
    </source>
</evidence>
<evidence type="ECO:0000256" key="17">
    <source>
        <dbReference type="ARBA" id="ARBA00023015"/>
    </source>
</evidence>
<feature type="disulfide bond" evidence="30">
    <location>
        <begin position="44"/>
        <end position="53"/>
    </location>
</feature>
<feature type="domain" description="EGF-like" evidence="33">
    <location>
        <begin position="501"/>
        <end position="538"/>
    </location>
</feature>
<dbReference type="GO" id="GO:0006915">
    <property type="term" value="P:apoptotic process"/>
    <property type="evidence" value="ECO:0007669"/>
    <property type="project" value="InterPro"/>
</dbReference>
<evidence type="ECO:0000259" key="34">
    <source>
        <dbReference type="PROSITE" id="PS50258"/>
    </source>
</evidence>
<keyword evidence="23" id="KW-0675">Receptor</keyword>
<feature type="disulfide bond" evidence="28">
    <location>
        <begin position="407"/>
        <end position="422"/>
    </location>
</feature>
<dbReference type="GO" id="GO:0051241">
    <property type="term" value="P:negative regulation of multicellular organismal process"/>
    <property type="evidence" value="ECO:0007669"/>
    <property type="project" value="UniProtKB-ARBA"/>
</dbReference>
<evidence type="ECO:0000256" key="14">
    <source>
        <dbReference type="ARBA" id="ARBA00022843"/>
    </source>
</evidence>
<dbReference type="InterPro" id="IPR024600">
    <property type="entry name" value="Notch_C"/>
</dbReference>
<feature type="domain" description="EGF-like" evidence="33">
    <location>
        <begin position="317"/>
        <end position="353"/>
    </location>
</feature>
<feature type="binding site" evidence="27">
    <location>
        <position position="453"/>
    </location>
    <ligand>
        <name>Ca(2+)</name>
        <dbReference type="ChEBI" id="CHEBI:29108"/>
        <label>3</label>
    </ligand>
</feature>
<evidence type="ECO:0000256" key="23">
    <source>
        <dbReference type="ARBA" id="ARBA00023170"/>
    </source>
</evidence>
<keyword evidence="5" id="KW-0217">Developmental protein</keyword>
<evidence type="ECO:0000256" key="1">
    <source>
        <dbReference type="ARBA" id="ARBA00004123"/>
    </source>
</evidence>
<feature type="disulfide bond" evidence="30">
    <location>
        <begin position="1030"/>
        <end position="1047"/>
    </location>
</feature>
<dbReference type="InterPro" id="IPR001881">
    <property type="entry name" value="EGF-like_Ca-bd_dom"/>
</dbReference>
<feature type="binding site" evidence="27">
    <location>
        <position position="415"/>
    </location>
    <ligand>
        <name>Ca(2+)</name>
        <dbReference type="ChEBI" id="CHEBI:29108"/>
        <label>2</label>
    </ligand>
</feature>
<dbReference type="GO" id="GO:0005509">
    <property type="term" value="F:calcium ion binding"/>
    <property type="evidence" value="ECO:0007669"/>
    <property type="project" value="InterPro"/>
</dbReference>
<feature type="disulfide bond" evidence="30">
    <location>
        <begin position="578"/>
        <end position="588"/>
    </location>
</feature>
<feature type="binding site" evidence="27">
    <location>
        <position position="439"/>
    </location>
    <ligand>
        <name>Ca(2+)</name>
        <dbReference type="ChEBI" id="CHEBI:29108"/>
        <label>3</label>
    </ligand>
</feature>
<evidence type="ECO:0000256" key="18">
    <source>
        <dbReference type="ARBA" id="ARBA00023043"/>
    </source>
</evidence>
<dbReference type="Gene3D" id="3.30.70.3310">
    <property type="match status" value="1"/>
</dbReference>
<feature type="compositionally biased region" description="Basic residues" evidence="31">
    <location>
        <begin position="1727"/>
        <end position="1736"/>
    </location>
</feature>
<feature type="binding site" evidence="27">
    <location>
        <position position="381"/>
    </location>
    <ligand>
        <name>Ca(2+)</name>
        <dbReference type="ChEBI" id="CHEBI:29108"/>
        <label>1</label>
    </ligand>
</feature>
<dbReference type="GO" id="GO:0051240">
    <property type="term" value="P:positive regulation of multicellular organismal process"/>
    <property type="evidence" value="ECO:0007669"/>
    <property type="project" value="UniProtKB-ARBA"/>
</dbReference>
<dbReference type="PRINTS" id="PR01983">
    <property type="entry name" value="NOTCH"/>
</dbReference>
<feature type="disulfide bond" evidence="30">
    <location>
        <begin position="753"/>
        <end position="762"/>
    </location>
</feature>
<dbReference type="Pfam" id="PF06816">
    <property type="entry name" value="NOD"/>
    <property type="match status" value="1"/>
</dbReference>
<dbReference type="Pfam" id="PF12796">
    <property type="entry name" value="Ank_2"/>
    <property type="match status" value="2"/>
</dbReference>
<dbReference type="FunFam" id="2.10.25.10:FF:000125">
    <property type="entry name" value="Neurogenic locus notch protein-like"/>
    <property type="match status" value="1"/>
</dbReference>
<dbReference type="FunFam" id="2.10.25.10:FF:000143">
    <property type="entry name" value="Protein crumbs 1"/>
    <property type="match status" value="2"/>
</dbReference>
<evidence type="ECO:0000256" key="26">
    <source>
        <dbReference type="ARBA" id="ARBA00073610"/>
    </source>
</evidence>
<dbReference type="FunFam" id="1.25.40.20:FF:000005">
    <property type="entry name" value="Neurogenic locus notch 1"/>
    <property type="match status" value="1"/>
</dbReference>
<dbReference type="SUPFAM" id="SSF57196">
    <property type="entry name" value="EGF/Laminin"/>
    <property type="match status" value="16"/>
</dbReference>
<feature type="domain" description="EGF-like" evidence="33">
    <location>
        <begin position="123"/>
        <end position="159"/>
    </location>
</feature>
<evidence type="ECO:0000256" key="25">
    <source>
        <dbReference type="ARBA" id="ARBA00023242"/>
    </source>
</evidence>
<feature type="domain" description="EGF-like" evidence="33">
    <location>
        <begin position="611"/>
        <end position="647"/>
    </location>
</feature>
<evidence type="ECO:0000256" key="32">
    <source>
        <dbReference type="SAM" id="Phobius"/>
    </source>
</evidence>
<feature type="domain" description="EGF-like" evidence="33">
    <location>
        <begin position="814"/>
        <end position="849"/>
    </location>
</feature>
<keyword evidence="36" id="KW-1185">Reference proteome</keyword>
<feature type="region of interest" description="Disordered" evidence="31">
    <location>
        <begin position="1842"/>
        <end position="1861"/>
    </location>
</feature>
<dbReference type="InterPro" id="IPR018097">
    <property type="entry name" value="EGF_Ca-bd_CS"/>
</dbReference>
<keyword evidence="24" id="KW-0325">Glycoprotein</keyword>
<keyword evidence="11" id="KW-0732">Signal</keyword>
<dbReference type="GO" id="GO:0007219">
    <property type="term" value="P:Notch signaling pathway"/>
    <property type="evidence" value="ECO:0007669"/>
    <property type="project" value="UniProtKB-KW"/>
</dbReference>
<feature type="disulfide bond" evidence="30">
    <location>
        <begin position="1049"/>
        <end position="1058"/>
    </location>
</feature>
<feature type="disulfide bond" evidence="28">
    <location>
        <begin position="440"/>
        <end position="451"/>
    </location>
</feature>
<evidence type="ECO:0000256" key="15">
    <source>
        <dbReference type="ARBA" id="ARBA00022976"/>
    </source>
</evidence>
<feature type="compositionally biased region" description="Polar residues" evidence="31">
    <location>
        <begin position="2071"/>
        <end position="2082"/>
    </location>
</feature>
<evidence type="ECO:0000256" key="29">
    <source>
        <dbReference type="PROSITE-ProRule" id="PRU00023"/>
    </source>
</evidence>
<feature type="disulfide bond" evidence="30">
    <location>
        <begin position="599"/>
        <end position="608"/>
    </location>
</feature>
<feature type="compositionally biased region" description="Polar residues" evidence="31">
    <location>
        <begin position="1842"/>
        <end position="1853"/>
    </location>
</feature>
<dbReference type="InterPro" id="IPR010660">
    <property type="entry name" value="Notch_NOD_dom"/>
</dbReference>
<dbReference type="Pfam" id="PF12661">
    <property type="entry name" value="hEGF"/>
    <property type="match status" value="4"/>
</dbReference>
<dbReference type="InterPro" id="IPR000152">
    <property type="entry name" value="EGF-type_Asp/Asn_hydroxyl_site"/>
</dbReference>
<dbReference type="InterPro" id="IPR035993">
    <property type="entry name" value="Notch-like_dom_sf"/>
</dbReference>
<dbReference type="SUPFAM" id="SSF48403">
    <property type="entry name" value="Ankyrin repeat"/>
    <property type="match status" value="1"/>
</dbReference>
<dbReference type="PROSITE" id="PS00010">
    <property type="entry name" value="ASX_HYDROXYL"/>
    <property type="match status" value="12"/>
</dbReference>
<feature type="binding site" evidence="27">
    <location>
        <position position="401"/>
    </location>
    <ligand>
        <name>Ca(2+)</name>
        <dbReference type="ChEBI" id="CHEBI:29108"/>
        <label>2</label>
    </ligand>
</feature>
<dbReference type="GO" id="GO:0005737">
    <property type="term" value="C:cytoplasm"/>
    <property type="evidence" value="ECO:0007669"/>
    <property type="project" value="UniProtKB-SubCell"/>
</dbReference>
<evidence type="ECO:0000256" key="2">
    <source>
        <dbReference type="ARBA" id="ARBA00004251"/>
    </source>
</evidence>
<keyword evidence="15" id="KW-0914">Notch signaling pathway</keyword>
<dbReference type="InterPro" id="IPR013032">
    <property type="entry name" value="EGF-like_CS"/>
</dbReference>
<evidence type="ECO:0000256" key="22">
    <source>
        <dbReference type="ARBA" id="ARBA00023163"/>
    </source>
</evidence>
<dbReference type="FunFam" id="2.10.25.10:FF:000080">
    <property type="entry name" value="Neurogenic locus notch 1"/>
    <property type="match status" value="1"/>
</dbReference>
<evidence type="ECO:0000256" key="21">
    <source>
        <dbReference type="ARBA" id="ARBA00023159"/>
    </source>
</evidence>
<protein>
    <recommendedName>
        <fullName evidence="26">Neurogenic locus notch homolog protein 2</fullName>
    </recommendedName>
</protein>
<dbReference type="PIRSF" id="PIRSF002279">
    <property type="entry name" value="Notch"/>
    <property type="match status" value="1"/>
</dbReference>
<dbReference type="Pfam" id="PF00008">
    <property type="entry name" value="EGF"/>
    <property type="match status" value="14"/>
</dbReference>
<feature type="domain" description="EGF-like" evidence="33">
    <location>
        <begin position="765"/>
        <end position="801"/>
    </location>
</feature>
<evidence type="ECO:0000256" key="6">
    <source>
        <dbReference type="ARBA" id="ARBA00022475"/>
    </source>
</evidence>
<keyword evidence="25" id="KW-0539">Nucleus</keyword>
<dbReference type="InterPro" id="IPR011656">
    <property type="entry name" value="Notch_NODP_dom"/>
</dbReference>
<proteinExistence type="inferred from homology"/>
<dbReference type="InterPro" id="IPR008297">
    <property type="entry name" value="Notch"/>
</dbReference>
<keyword evidence="19 32" id="KW-0472">Membrane</keyword>
<evidence type="ECO:0000256" key="5">
    <source>
        <dbReference type="ARBA" id="ARBA00022473"/>
    </source>
</evidence>
<dbReference type="FunFam" id="2.10.25.10:FF:000109">
    <property type="entry name" value="Notch homolog 4, [Drosophila]"/>
    <property type="match status" value="1"/>
</dbReference>
<keyword evidence="6" id="KW-1003">Cell membrane</keyword>
<dbReference type="Gene3D" id="3.30.300.320">
    <property type="match status" value="1"/>
</dbReference>
<feature type="compositionally biased region" description="Polar residues" evidence="31">
    <location>
        <begin position="1759"/>
        <end position="1773"/>
    </location>
</feature>
<dbReference type="SMART" id="SM01339">
    <property type="entry name" value="NODP"/>
    <property type="match status" value="1"/>
</dbReference>
<feature type="disulfide bond" evidence="28">
    <location>
        <begin position="402"/>
        <end position="413"/>
    </location>
</feature>
<feature type="repeat" description="ANK" evidence="29">
    <location>
        <begin position="1635"/>
        <end position="1667"/>
    </location>
</feature>
<dbReference type="Pfam" id="PF00023">
    <property type="entry name" value="Ank"/>
    <property type="match status" value="1"/>
</dbReference>
<feature type="disulfide bond" evidence="30">
    <location>
        <begin position="188"/>
        <end position="197"/>
    </location>
</feature>
<feature type="repeat" description="ANK" evidence="29">
    <location>
        <begin position="1502"/>
        <end position="1534"/>
    </location>
</feature>
<keyword evidence="17" id="KW-0805">Transcription regulation</keyword>
<feature type="domain" description="EGF-like" evidence="33">
    <location>
        <begin position="16"/>
        <end position="54"/>
    </location>
</feature>
<evidence type="ECO:0000256" key="13">
    <source>
        <dbReference type="ARBA" id="ARBA00022782"/>
    </source>
</evidence>
<feature type="domain" description="EGF-like" evidence="33">
    <location>
        <begin position="161"/>
        <end position="198"/>
    </location>
</feature>
<evidence type="ECO:0000256" key="30">
    <source>
        <dbReference type="PROSITE-ProRule" id="PRU00076"/>
    </source>
</evidence>
<evidence type="ECO:0000256" key="12">
    <source>
        <dbReference type="ARBA" id="ARBA00022737"/>
    </source>
</evidence>
<evidence type="ECO:0000256" key="20">
    <source>
        <dbReference type="ARBA" id="ARBA00023157"/>
    </source>
</evidence>
<dbReference type="CDD" id="cd21703">
    <property type="entry name" value="JMTM_Notch2"/>
    <property type="match status" value="1"/>
</dbReference>
<evidence type="ECO:0000256" key="10">
    <source>
        <dbReference type="ARBA" id="ARBA00022692"/>
    </source>
</evidence>
<keyword evidence="13" id="KW-0221">Differentiation</keyword>
<keyword evidence="20 28" id="KW-1015">Disulfide bond</keyword>
<feature type="disulfide bond" evidence="30">
    <location>
        <begin position="715"/>
        <end position="724"/>
    </location>
</feature>
<dbReference type="FunFam" id="2.10.25.10:FF:000392">
    <property type="entry name" value="neurogenic locus notch homolog protein 2"/>
    <property type="match status" value="1"/>
</dbReference>
<feature type="domain" description="EGF-like" evidence="33">
    <location>
        <begin position="354"/>
        <end position="396"/>
    </location>
</feature>
<dbReference type="Gene3D" id="1.25.40.20">
    <property type="entry name" value="Ankyrin repeat-containing domain"/>
    <property type="match status" value="1"/>
</dbReference>
<dbReference type="PROSITE" id="PS01187">
    <property type="entry name" value="EGF_CA"/>
    <property type="match status" value="6"/>
</dbReference>
<dbReference type="PROSITE" id="PS50258">
    <property type="entry name" value="LNR"/>
    <property type="match status" value="3"/>
</dbReference>
<feature type="disulfide bond" evidence="30">
    <location>
        <begin position="265"/>
        <end position="274"/>
    </location>
</feature>
<dbReference type="FunFam" id="2.10.25.10:FF:000136">
    <property type="entry name" value="Neurogenic locus notch 1"/>
    <property type="match status" value="1"/>
</dbReference>
<dbReference type="PROSITE" id="PS50026">
    <property type="entry name" value="EGF_3"/>
    <property type="match status" value="24"/>
</dbReference>
<dbReference type="PROSITE" id="PS01186">
    <property type="entry name" value="EGF_2"/>
    <property type="match status" value="12"/>
</dbReference>
<feature type="domain" description="EGF-like" evidence="33">
    <location>
        <begin position="649"/>
        <end position="684"/>
    </location>
</feature>
<comment type="similarity">
    <text evidence="4">Belongs to the NOTCH family.</text>
</comment>
<keyword evidence="21" id="KW-0010">Activator</keyword>
<dbReference type="GO" id="GO:0071228">
    <property type="term" value="P:cellular response to tumor cell"/>
    <property type="evidence" value="ECO:0007669"/>
    <property type="project" value="InterPro"/>
</dbReference>
<evidence type="ECO:0000256" key="3">
    <source>
        <dbReference type="ARBA" id="ARBA00004496"/>
    </source>
</evidence>
<keyword evidence="7" id="KW-0963">Cytoplasm</keyword>
<feature type="disulfide bond" evidence="30">
    <location>
        <begin position="305"/>
        <end position="314"/>
    </location>
</feature>
<evidence type="ECO:0000313" key="36">
    <source>
        <dbReference type="Proteomes" id="UP000694551"/>
    </source>
</evidence>
<feature type="domain" description="EGF-like" evidence="33">
    <location>
        <begin position="1021"/>
        <end position="1059"/>
    </location>
</feature>
<keyword evidence="18 29" id="KW-0040">ANK repeat</keyword>
<dbReference type="Pfam" id="PF07645">
    <property type="entry name" value="EGF_CA"/>
    <property type="match status" value="2"/>
</dbReference>
<evidence type="ECO:0000256" key="27">
    <source>
        <dbReference type="PIRSR" id="PIRSR002279-1"/>
    </source>
</evidence>
<feature type="repeat" description="ANK" evidence="29">
    <location>
        <begin position="1569"/>
        <end position="1601"/>
    </location>
</feature>
<evidence type="ECO:0000256" key="4">
    <source>
        <dbReference type="ARBA" id="ARBA00005847"/>
    </source>
</evidence>
<feature type="compositionally biased region" description="Polar residues" evidence="31">
    <location>
        <begin position="2004"/>
        <end position="2015"/>
    </location>
</feature>
<keyword evidence="27" id="KW-0479">Metal-binding</keyword>
<feature type="domain" description="EGF-like" evidence="33">
    <location>
        <begin position="942"/>
        <end position="981"/>
    </location>
</feature>
<feature type="domain" description="LNR" evidence="34">
    <location>
        <begin position="1112"/>
        <end position="1148"/>
    </location>
</feature>
<dbReference type="FunFam" id="2.10.25.10:FF:000472">
    <property type="entry name" value="Uncharacterized protein, isoform A"/>
    <property type="match status" value="2"/>
</dbReference>
<dbReference type="FunFam" id="2.10.25.10:FF:000423">
    <property type="entry name" value="Neurogenic locus notch homolog protein 2"/>
    <property type="match status" value="1"/>
</dbReference>
<dbReference type="InterPro" id="IPR036770">
    <property type="entry name" value="Ankyrin_rpt-contain_sf"/>
</dbReference>
<dbReference type="GO" id="GO:0005634">
    <property type="term" value="C:nucleus"/>
    <property type="evidence" value="ECO:0007669"/>
    <property type="project" value="UniProtKB-SubCell"/>
</dbReference>
<feature type="region of interest" description="Disordered" evidence="31">
    <location>
        <begin position="1996"/>
        <end position="2082"/>
    </location>
</feature>
<evidence type="ECO:0000256" key="11">
    <source>
        <dbReference type="ARBA" id="ARBA00022729"/>
    </source>
</evidence>
<feature type="compositionally biased region" description="Low complexity" evidence="31">
    <location>
        <begin position="2032"/>
        <end position="2053"/>
    </location>
</feature>
<dbReference type="InterPro" id="IPR022336">
    <property type="entry name" value="Notch_2"/>
</dbReference>
<feature type="domain" description="EGF-like" evidence="33">
    <location>
        <begin position="851"/>
        <end position="876"/>
    </location>
</feature>
<dbReference type="SMART" id="SM00004">
    <property type="entry name" value="NL"/>
    <property type="match status" value="3"/>
</dbReference>
<keyword evidence="8 30" id="KW-0245">EGF-like domain</keyword>
<feature type="domain" description="EGF-like" evidence="33">
    <location>
        <begin position="398"/>
        <end position="434"/>
    </location>
</feature>
<dbReference type="InterPro" id="IPR009030">
    <property type="entry name" value="Growth_fac_rcpt_cys_sf"/>
</dbReference>
<keyword evidence="16 32" id="KW-1133">Transmembrane helix</keyword>
<dbReference type="PANTHER" id="PTHR45836:SF15">
    <property type="entry name" value="NEUROGENIC LOCUS NOTCH HOMOLOG PROTEIN 2"/>
    <property type="match status" value="1"/>
</dbReference>
<keyword evidence="12" id="KW-0677">Repeat</keyword>
<dbReference type="GO" id="GO:0043235">
    <property type="term" value="C:receptor complex"/>
    <property type="evidence" value="ECO:0007669"/>
    <property type="project" value="InterPro"/>
</dbReference>
<dbReference type="SMART" id="SM00179">
    <property type="entry name" value="EGF_CA"/>
    <property type="match status" value="20"/>
</dbReference>
<feature type="region of interest" description="Disordered" evidence="31">
    <location>
        <begin position="1727"/>
        <end position="1804"/>
    </location>
</feature>
<feature type="disulfide bond" evidence="30">
    <location>
        <begin position="343"/>
        <end position="352"/>
    </location>
</feature>
<dbReference type="GO" id="GO:0005886">
    <property type="term" value="C:plasma membrane"/>
    <property type="evidence" value="ECO:0007669"/>
    <property type="project" value="UniProtKB-SubCell"/>
</dbReference>
<dbReference type="InterPro" id="IPR000742">
    <property type="entry name" value="EGF"/>
</dbReference>
<feature type="domain" description="EGF-like" evidence="33">
    <location>
        <begin position="57"/>
        <end position="96"/>
    </location>
</feature>
<dbReference type="SUPFAM" id="SSF90193">
    <property type="entry name" value="Notch domain"/>
    <property type="match status" value="2"/>
</dbReference>
<organism evidence="35 36">
    <name type="scientific">Strix occidentalis caurina</name>
    <name type="common">northern spotted owl</name>
    <dbReference type="NCBI Taxonomy" id="311401"/>
    <lineage>
        <taxon>Eukaryota</taxon>
        <taxon>Metazoa</taxon>
        <taxon>Chordata</taxon>
        <taxon>Craniata</taxon>
        <taxon>Vertebrata</taxon>
        <taxon>Euteleostomi</taxon>
        <taxon>Archelosauria</taxon>
        <taxon>Archosauria</taxon>
        <taxon>Dinosauria</taxon>
        <taxon>Saurischia</taxon>
        <taxon>Theropoda</taxon>
        <taxon>Coelurosauria</taxon>
        <taxon>Aves</taxon>
        <taxon>Neognathae</taxon>
        <taxon>Neoaves</taxon>
        <taxon>Telluraves</taxon>
        <taxon>Strigiformes</taxon>
        <taxon>Strigidae</taxon>
        <taxon>Strix</taxon>
    </lineage>
</organism>
<feature type="disulfide bond" evidence="28 30">
    <location>
        <begin position="424"/>
        <end position="433"/>
    </location>
</feature>
<dbReference type="CDD" id="cd00053">
    <property type="entry name" value="EGF"/>
    <property type="match status" value="1"/>
</dbReference>
<evidence type="ECO:0000256" key="9">
    <source>
        <dbReference type="ARBA" id="ARBA00022553"/>
    </source>
</evidence>
<dbReference type="GO" id="GO:0050793">
    <property type="term" value="P:regulation of developmental process"/>
    <property type="evidence" value="ECO:0007669"/>
    <property type="project" value="InterPro"/>
</dbReference>
<dbReference type="PRINTS" id="PR00010">
    <property type="entry name" value="EGFBLOOD"/>
</dbReference>
<dbReference type="FunFam" id="2.10.25.10:FF:000092">
    <property type="entry name" value="Neurogenic locus notch protein 1"/>
    <property type="match status" value="1"/>
</dbReference>
<feature type="disulfide bond" evidence="28 30">
    <location>
        <begin position="386"/>
        <end position="395"/>
    </location>
</feature>
<reference evidence="35" key="2">
    <citation type="submission" date="2025-09" db="UniProtKB">
        <authorList>
            <consortium name="Ensembl"/>
        </authorList>
    </citation>
    <scope>IDENTIFICATION</scope>
</reference>
<feature type="disulfide bond" evidence="28">
    <location>
        <begin position="445"/>
        <end position="460"/>
    </location>
</feature>
<dbReference type="SMART" id="SM01338">
    <property type="entry name" value="NOD"/>
    <property type="match status" value="1"/>
</dbReference>